<accession>A0ABP0CMR7</accession>
<sequence>MAPVAGTGSSEGAPLYLSCFSYGFVCGRRLVAGVVVGIKQACGAWSDPSQSSLEYVSRKEAEAQVWSIVDGHWWGLPPYGRHVGAPG</sequence>
<reference evidence="1 2" key="1">
    <citation type="submission" date="2024-01" db="EMBL/GenBank/DDBJ databases">
        <authorList>
            <person name="Allen C."/>
            <person name="Tagirdzhanova G."/>
        </authorList>
    </citation>
    <scope>NUCLEOTIDE SEQUENCE [LARGE SCALE GENOMIC DNA]</scope>
</reference>
<dbReference type="Proteomes" id="UP001642482">
    <property type="component" value="Unassembled WGS sequence"/>
</dbReference>
<dbReference type="EMBL" id="CAWUHD010000121">
    <property type="protein sequence ID" value="CAK7233394.1"/>
    <property type="molecule type" value="Genomic_DNA"/>
</dbReference>
<comment type="caution">
    <text evidence="1">The sequence shown here is derived from an EMBL/GenBank/DDBJ whole genome shotgun (WGS) entry which is preliminary data.</text>
</comment>
<gene>
    <name evidence="1" type="ORF">SEUCBS140593_008588</name>
</gene>
<evidence type="ECO:0000313" key="2">
    <source>
        <dbReference type="Proteomes" id="UP001642482"/>
    </source>
</evidence>
<organism evidence="1 2">
    <name type="scientific">Sporothrix eucalyptigena</name>
    <dbReference type="NCBI Taxonomy" id="1812306"/>
    <lineage>
        <taxon>Eukaryota</taxon>
        <taxon>Fungi</taxon>
        <taxon>Dikarya</taxon>
        <taxon>Ascomycota</taxon>
        <taxon>Pezizomycotina</taxon>
        <taxon>Sordariomycetes</taxon>
        <taxon>Sordariomycetidae</taxon>
        <taxon>Ophiostomatales</taxon>
        <taxon>Ophiostomataceae</taxon>
        <taxon>Sporothrix</taxon>
    </lineage>
</organism>
<proteinExistence type="predicted"/>
<feature type="non-terminal residue" evidence="1">
    <location>
        <position position="87"/>
    </location>
</feature>
<name>A0ABP0CMR7_9PEZI</name>
<protein>
    <submittedName>
        <fullName evidence="1">Uncharacterized protein</fullName>
    </submittedName>
</protein>
<evidence type="ECO:0000313" key="1">
    <source>
        <dbReference type="EMBL" id="CAK7233394.1"/>
    </source>
</evidence>
<keyword evidence="2" id="KW-1185">Reference proteome</keyword>